<comment type="caution">
    <text evidence="2">The sequence shown here is derived from an EMBL/GenBank/DDBJ whole genome shotgun (WGS) entry which is preliminary data.</text>
</comment>
<sequence>MQACASRSRGIYAGERALRPDEIMMLDGVRVTTPVRTAIDLASLRGGAQALAVVESFMRSHNISRFDLQTQLVRHRGRRGVIQARRVVAHASPLSESPGESWTKWFIIEAALPQPQQQVELRLPAWGLLRLDFAYPALKVAVEYDGEAYHGPDRRSHDQDRREALERAGWLVIVVRKQDLTAAGRAGWISRLQDVLAQRMPLHRRTFPPKIPREQ</sequence>
<dbReference type="Pfam" id="PF04480">
    <property type="entry name" value="DUF559"/>
    <property type="match status" value="1"/>
</dbReference>
<name>A0ABP4EI49_9ACTN</name>
<dbReference type="SUPFAM" id="SSF52980">
    <property type="entry name" value="Restriction endonuclease-like"/>
    <property type="match status" value="1"/>
</dbReference>
<dbReference type="Proteomes" id="UP001501581">
    <property type="component" value="Unassembled WGS sequence"/>
</dbReference>
<accession>A0ABP4EI49</accession>
<keyword evidence="3" id="KW-1185">Reference proteome</keyword>
<evidence type="ECO:0000313" key="3">
    <source>
        <dbReference type="Proteomes" id="UP001501581"/>
    </source>
</evidence>
<proteinExistence type="predicted"/>
<feature type="domain" description="DUF559" evidence="1">
    <location>
        <begin position="131"/>
        <end position="180"/>
    </location>
</feature>
<gene>
    <name evidence="2" type="ORF">GCM10009668_26950</name>
</gene>
<dbReference type="EMBL" id="BAAALG010000011">
    <property type="protein sequence ID" value="GAA1105991.1"/>
    <property type="molecule type" value="Genomic_DNA"/>
</dbReference>
<protein>
    <recommendedName>
        <fullName evidence="1">DUF559 domain-containing protein</fullName>
    </recommendedName>
</protein>
<organism evidence="2 3">
    <name type="scientific">Nocardioides dubius</name>
    <dbReference type="NCBI Taxonomy" id="317019"/>
    <lineage>
        <taxon>Bacteria</taxon>
        <taxon>Bacillati</taxon>
        <taxon>Actinomycetota</taxon>
        <taxon>Actinomycetes</taxon>
        <taxon>Propionibacteriales</taxon>
        <taxon>Nocardioidaceae</taxon>
        <taxon>Nocardioides</taxon>
    </lineage>
</organism>
<dbReference type="InterPro" id="IPR011335">
    <property type="entry name" value="Restrct_endonuc-II-like"/>
</dbReference>
<evidence type="ECO:0000259" key="1">
    <source>
        <dbReference type="Pfam" id="PF04480"/>
    </source>
</evidence>
<evidence type="ECO:0000313" key="2">
    <source>
        <dbReference type="EMBL" id="GAA1105991.1"/>
    </source>
</evidence>
<dbReference type="InterPro" id="IPR007569">
    <property type="entry name" value="DUF559"/>
</dbReference>
<reference evidence="3" key="1">
    <citation type="journal article" date="2019" name="Int. J. Syst. Evol. Microbiol.">
        <title>The Global Catalogue of Microorganisms (GCM) 10K type strain sequencing project: providing services to taxonomists for standard genome sequencing and annotation.</title>
        <authorList>
            <consortium name="The Broad Institute Genomics Platform"/>
            <consortium name="The Broad Institute Genome Sequencing Center for Infectious Disease"/>
            <person name="Wu L."/>
            <person name="Ma J."/>
        </authorList>
    </citation>
    <scope>NUCLEOTIDE SEQUENCE [LARGE SCALE GENOMIC DNA]</scope>
    <source>
        <strain evidence="3">JCM 13008</strain>
    </source>
</reference>
<dbReference type="Gene3D" id="3.40.960.10">
    <property type="entry name" value="VSR Endonuclease"/>
    <property type="match status" value="1"/>
</dbReference>